<evidence type="ECO:0008006" key="4">
    <source>
        <dbReference type="Google" id="ProtNLM"/>
    </source>
</evidence>
<feature type="compositionally biased region" description="Basic and acidic residues" evidence="1">
    <location>
        <begin position="81"/>
        <end position="94"/>
    </location>
</feature>
<feature type="region of interest" description="Disordered" evidence="1">
    <location>
        <begin position="75"/>
        <end position="94"/>
    </location>
</feature>
<evidence type="ECO:0000313" key="3">
    <source>
        <dbReference type="Proteomes" id="UP000694460"/>
    </source>
</evidence>
<name>A0ABS5A3E3_9MYCO</name>
<sequence length="94" mass="10256">MSMVDHISEIGGEMVDQLIGGIREHCASAPNPLLAPERHFFRELATGLVSMSHGDLLTLCAAAITRIAYPDLQIQGGARQRPSDNEAEHFHPHT</sequence>
<protein>
    <recommendedName>
        <fullName evidence="4">TetR family transcriptional regulator</fullName>
    </recommendedName>
</protein>
<keyword evidence="3" id="KW-1185">Reference proteome</keyword>
<reference evidence="2 3" key="1">
    <citation type="submission" date="2021-03" db="EMBL/GenBank/DDBJ databases">
        <title>Sequencing the genomes of 1000 actinobacteria strains.</title>
        <authorList>
            <person name="Klenk H.-P."/>
        </authorList>
    </citation>
    <scope>NUCLEOTIDE SEQUENCE [LARGE SCALE GENOMIC DNA]</scope>
    <source>
        <strain evidence="2 3">DSM 46713</strain>
    </source>
</reference>
<evidence type="ECO:0000256" key="1">
    <source>
        <dbReference type="SAM" id="MobiDB-lite"/>
    </source>
</evidence>
<comment type="caution">
    <text evidence="2">The sequence shown here is derived from an EMBL/GenBank/DDBJ whole genome shotgun (WGS) entry which is preliminary data.</text>
</comment>
<organism evidence="2 3">
    <name type="scientific">Mycolicibacterium lutetiense</name>
    <dbReference type="NCBI Taxonomy" id="1641992"/>
    <lineage>
        <taxon>Bacteria</taxon>
        <taxon>Bacillati</taxon>
        <taxon>Actinomycetota</taxon>
        <taxon>Actinomycetes</taxon>
        <taxon>Mycobacteriales</taxon>
        <taxon>Mycobacteriaceae</taxon>
        <taxon>Mycolicibacterium</taxon>
    </lineage>
</organism>
<dbReference type="Proteomes" id="UP000694460">
    <property type="component" value="Unassembled WGS sequence"/>
</dbReference>
<proteinExistence type="predicted"/>
<dbReference type="RefSeq" id="WP_234939129.1">
    <property type="nucleotide sequence ID" value="NZ_JAGIOP010000003.1"/>
</dbReference>
<evidence type="ECO:0000313" key="2">
    <source>
        <dbReference type="EMBL" id="MBP2456268.1"/>
    </source>
</evidence>
<dbReference type="EMBL" id="JAGIOP010000003">
    <property type="protein sequence ID" value="MBP2456268.1"/>
    <property type="molecule type" value="Genomic_DNA"/>
</dbReference>
<accession>A0ABS5A3E3</accession>
<gene>
    <name evidence="2" type="ORF">JOF57_006244</name>
</gene>